<accession>D8M5W5</accession>
<gene>
    <name evidence="1" type="ORF">GSBLH_T00003418001</name>
</gene>
<dbReference type="GeneID" id="24920519"/>
<proteinExistence type="predicted"/>
<dbReference type="EMBL" id="FN668661">
    <property type="protein sequence ID" value="CBK23564.2"/>
    <property type="molecule type" value="Genomic_DNA"/>
</dbReference>
<dbReference type="RefSeq" id="XP_012897612.1">
    <property type="nucleotide sequence ID" value="XM_013042158.1"/>
</dbReference>
<name>D8M5W5_BLAHO</name>
<protein>
    <submittedName>
        <fullName evidence="1">Uncharacterized protein</fullName>
    </submittedName>
</protein>
<evidence type="ECO:0000313" key="1">
    <source>
        <dbReference type="EMBL" id="CBK23564.2"/>
    </source>
</evidence>
<reference evidence="1" key="1">
    <citation type="submission" date="2010-02" db="EMBL/GenBank/DDBJ databases">
        <title>Sequencing and annotation of the Blastocystis hominis genome.</title>
        <authorList>
            <person name="Wincker P."/>
        </authorList>
    </citation>
    <scope>NUCLEOTIDE SEQUENCE</scope>
    <source>
        <strain evidence="1">Singapore isolate B</strain>
    </source>
</reference>
<sequence>MTKEVFLPTLSLTLISNTNYDVNVRALVNKPVALYCKVSDLQTIPSKEELKIYGTYFNVQTLTGFDVSLQLLTTYDSAYRVTCVAEDTNGNSALETLELISRYPELDAVNVAPMVAMRLTFKYPVVVNNCTSCFFMLHNMKQHTTTNIYAPYFSVNGSSILFNTRQLDSLTEYRLEASTYKLIEDAYTGVLFTPEEDYLLRFTIREYVPIDGDIVWPNATAPFPVNGTIRVEFPTSYLFLNEGSVSLNALSIAADDQCLQILHPDASSTVLLIPVEDCVGILRADTSYVLSFPEGFLRARDYMRTNRMTRVFQTENKSLPPRMVDSFPPHLEEVPMDVPIKLYFNQPVLPGDGFLFVSEYSNDQYTNSYNLPASKASFGGSFPYEVAWSASLFSLKPSHRYVVSWSQGLVTSASGLEIAASTAAETVEFWTDVSGCSADFIAERISGTFQCLYEDGKCVCREWNVEAMTQKKY</sequence>
<dbReference type="OrthoDB" id="5804959at2759"/>
<dbReference type="Proteomes" id="UP000008312">
    <property type="component" value="Unassembled WGS sequence"/>
</dbReference>
<organism evidence="1">
    <name type="scientific">Blastocystis hominis</name>
    <dbReference type="NCBI Taxonomy" id="12968"/>
    <lineage>
        <taxon>Eukaryota</taxon>
        <taxon>Sar</taxon>
        <taxon>Stramenopiles</taxon>
        <taxon>Bigyra</taxon>
        <taxon>Opalozoa</taxon>
        <taxon>Opalinata</taxon>
        <taxon>Blastocystidae</taxon>
        <taxon>Blastocystis</taxon>
    </lineage>
</organism>
<keyword evidence="2" id="KW-1185">Reference proteome</keyword>
<evidence type="ECO:0000313" key="2">
    <source>
        <dbReference type="Proteomes" id="UP000008312"/>
    </source>
</evidence>
<dbReference type="InParanoid" id="D8M5W5"/>
<dbReference type="AlphaFoldDB" id="D8M5W5"/>